<name>A0AAV6RYB6_SOLSE</name>
<feature type="compositionally biased region" description="Basic and acidic residues" evidence="1">
    <location>
        <begin position="22"/>
        <end position="31"/>
    </location>
</feature>
<accession>A0AAV6RYB6</accession>
<keyword evidence="3" id="KW-1185">Reference proteome</keyword>
<evidence type="ECO:0000313" key="2">
    <source>
        <dbReference type="EMBL" id="KAG7509749.1"/>
    </source>
</evidence>
<reference evidence="2 3" key="1">
    <citation type="journal article" date="2021" name="Sci. Rep.">
        <title>Chromosome anchoring in Senegalese sole (Solea senegalensis) reveals sex-associated markers and genome rearrangements in flatfish.</title>
        <authorList>
            <person name="Guerrero-Cozar I."/>
            <person name="Gomez-Garrido J."/>
            <person name="Berbel C."/>
            <person name="Martinez-Blanch J.F."/>
            <person name="Alioto T."/>
            <person name="Claros M.G."/>
            <person name="Gagnaire P.A."/>
            <person name="Manchado M."/>
        </authorList>
    </citation>
    <scope>NUCLEOTIDE SEQUENCE [LARGE SCALE GENOMIC DNA]</scope>
    <source>
        <strain evidence="2">Sse05_10M</strain>
    </source>
</reference>
<dbReference type="Proteomes" id="UP000693946">
    <property type="component" value="Linkage Group LG16"/>
</dbReference>
<dbReference type="AlphaFoldDB" id="A0AAV6RYB6"/>
<proteinExistence type="predicted"/>
<protein>
    <submittedName>
        <fullName evidence="2">Uncharacterized protein</fullName>
    </submittedName>
</protein>
<evidence type="ECO:0000313" key="3">
    <source>
        <dbReference type="Proteomes" id="UP000693946"/>
    </source>
</evidence>
<gene>
    <name evidence="2" type="ORF">JOB18_003513</name>
</gene>
<organism evidence="2 3">
    <name type="scientific">Solea senegalensis</name>
    <name type="common">Senegalese sole</name>
    <dbReference type="NCBI Taxonomy" id="28829"/>
    <lineage>
        <taxon>Eukaryota</taxon>
        <taxon>Metazoa</taxon>
        <taxon>Chordata</taxon>
        <taxon>Craniata</taxon>
        <taxon>Vertebrata</taxon>
        <taxon>Euteleostomi</taxon>
        <taxon>Actinopterygii</taxon>
        <taxon>Neopterygii</taxon>
        <taxon>Teleostei</taxon>
        <taxon>Neoteleostei</taxon>
        <taxon>Acanthomorphata</taxon>
        <taxon>Carangaria</taxon>
        <taxon>Pleuronectiformes</taxon>
        <taxon>Pleuronectoidei</taxon>
        <taxon>Soleidae</taxon>
        <taxon>Solea</taxon>
    </lineage>
</organism>
<evidence type="ECO:0000256" key="1">
    <source>
        <dbReference type="SAM" id="MobiDB-lite"/>
    </source>
</evidence>
<comment type="caution">
    <text evidence="2">The sequence shown here is derived from an EMBL/GenBank/DDBJ whole genome shotgun (WGS) entry which is preliminary data.</text>
</comment>
<dbReference type="EMBL" id="JAGKHQ010000008">
    <property type="protein sequence ID" value="KAG7509749.1"/>
    <property type="molecule type" value="Genomic_DNA"/>
</dbReference>
<feature type="region of interest" description="Disordered" evidence="1">
    <location>
        <begin position="1"/>
        <end position="46"/>
    </location>
</feature>
<sequence length="89" mass="10093">MRWNEHLHAPAAQQSGTCSFSPDKEEREKRTARQKGSCGRKLTAVSPGGERRQVDVVKQTNTLCQVCMRLLFNHRSLSSEFTWTAVTTE</sequence>